<dbReference type="OrthoDB" id="3558741at2759"/>
<dbReference type="AlphaFoldDB" id="A0A1Y1ZYR2"/>
<keyword evidence="2" id="KW-0732">Signal</keyword>
<keyword evidence="4" id="KW-1185">Reference proteome</keyword>
<protein>
    <recommendedName>
        <fullName evidence="5">Cytidyltransferase-like domain-containing protein</fullName>
    </recommendedName>
</protein>
<dbReference type="InterPro" id="IPR014729">
    <property type="entry name" value="Rossmann-like_a/b/a_fold"/>
</dbReference>
<gene>
    <name evidence="3" type="ORF">BCR34DRAFT_585064</name>
</gene>
<organism evidence="3 4">
    <name type="scientific">Clohesyomyces aquaticus</name>
    <dbReference type="NCBI Taxonomy" id="1231657"/>
    <lineage>
        <taxon>Eukaryota</taxon>
        <taxon>Fungi</taxon>
        <taxon>Dikarya</taxon>
        <taxon>Ascomycota</taxon>
        <taxon>Pezizomycotina</taxon>
        <taxon>Dothideomycetes</taxon>
        <taxon>Pleosporomycetidae</taxon>
        <taxon>Pleosporales</taxon>
        <taxon>Lindgomycetaceae</taxon>
        <taxon>Clohesyomyces</taxon>
    </lineage>
</organism>
<accession>A0A1Y1ZYR2</accession>
<dbReference type="EMBL" id="MCFA01000025">
    <property type="protein sequence ID" value="ORY15413.1"/>
    <property type="molecule type" value="Genomic_DNA"/>
</dbReference>
<evidence type="ECO:0000256" key="2">
    <source>
        <dbReference type="SAM" id="SignalP"/>
    </source>
</evidence>
<feature type="compositionally biased region" description="Basic and acidic residues" evidence="1">
    <location>
        <begin position="567"/>
        <end position="578"/>
    </location>
</feature>
<name>A0A1Y1ZYR2_9PLEO</name>
<dbReference type="SUPFAM" id="SSF52374">
    <property type="entry name" value="Nucleotidylyl transferase"/>
    <property type="match status" value="1"/>
</dbReference>
<comment type="caution">
    <text evidence="3">The sequence shown here is derived from an EMBL/GenBank/DDBJ whole genome shotgun (WGS) entry which is preliminary data.</text>
</comment>
<dbReference type="STRING" id="1231657.A0A1Y1ZYR2"/>
<evidence type="ECO:0000256" key="1">
    <source>
        <dbReference type="SAM" id="MobiDB-lite"/>
    </source>
</evidence>
<evidence type="ECO:0008006" key="5">
    <source>
        <dbReference type="Google" id="ProtNLM"/>
    </source>
</evidence>
<dbReference type="Proteomes" id="UP000193144">
    <property type="component" value="Unassembled WGS sequence"/>
</dbReference>
<evidence type="ECO:0000313" key="3">
    <source>
        <dbReference type="EMBL" id="ORY15413.1"/>
    </source>
</evidence>
<sequence length="597" mass="67325">MKLSILTTLLLSSAGALARPKNGDPALQVLPAEASATELPTTTTFIPTPSFFATSACFPTATFVYTTTSLWYSPVYTVIEMTSTIATQSFESSCTTYTTSVIPTCDNRGAEQVSLFAPTKLELTNQKAGIKDKSVIWNGECVSVVSFHPARTNFDAEDDNDDEDDKDVVVIGELALRSPYSPPQFTSAIPLQQPAPPNPDKPLEPYMIHAYNQNRSSHTRKLERIFNPSSFTHPPTLRRYQTNHILIFSGSFNPPHYGHQQTLTHAFLRLKGELNLVAAIVYLGEDKQIATKMQSAENPVTIPKQIRLQMWNSAPIEGGWHWVWADTWSEFRTFSKDLIAMTKKAGYTINFVNLFGPDHLWSSEILEVKERNSSKVIICGHHSRAHISRKDGSLMPVTNYSPWKEFQSAKDFVTSLSHARGSISESWANETLVTMFPHLEKCYWVGTPSQQLHTILLHFTGAIQTCHRIGNSGSTVYYVPIAKLPVPSPEPRWDQIYDPLPWFPDLNTSANEIRKYFKSEKNLRLPMILSLFKLIHVKAIMDFKAWQKSKHADLPVQKGIRDKKRKMPEQRSREEENIVKQANKSKGSVAKEISPEE</sequence>
<feature type="signal peptide" evidence="2">
    <location>
        <begin position="1"/>
        <end position="18"/>
    </location>
</feature>
<feature type="chain" id="PRO_5013390766" description="Cytidyltransferase-like domain-containing protein" evidence="2">
    <location>
        <begin position="19"/>
        <end position="597"/>
    </location>
</feature>
<proteinExistence type="predicted"/>
<dbReference type="Gene3D" id="3.40.50.620">
    <property type="entry name" value="HUPs"/>
    <property type="match status" value="1"/>
</dbReference>
<feature type="region of interest" description="Disordered" evidence="1">
    <location>
        <begin position="554"/>
        <end position="597"/>
    </location>
</feature>
<reference evidence="3 4" key="1">
    <citation type="submission" date="2016-07" db="EMBL/GenBank/DDBJ databases">
        <title>Pervasive Adenine N6-methylation of Active Genes in Fungi.</title>
        <authorList>
            <consortium name="DOE Joint Genome Institute"/>
            <person name="Mondo S.J."/>
            <person name="Dannebaum R.O."/>
            <person name="Kuo R.C."/>
            <person name="Labutti K."/>
            <person name="Haridas S."/>
            <person name="Kuo A."/>
            <person name="Salamov A."/>
            <person name="Ahrendt S.R."/>
            <person name="Lipzen A."/>
            <person name="Sullivan W."/>
            <person name="Andreopoulos W.B."/>
            <person name="Clum A."/>
            <person name="Lindquist E."/>
            <person name="Daum C."/>
            <person name="Ramamoorthy G.K."/>
            <person name="Gryganskyi A."/>
            <person name="Culley D."/>
            <person name="Magnuson J.K."/>
            <person name="James T.Y."/>
            <person name="O'Malley M.A."/>
            <person name="Stajich J.E."/>
            <person name="Spatafora J.W."/>
            <person name="Visel A."/>
            <person name="Grigoriev I.V."/>
        </authorList>
    </citation>
    <scope>NUCLEOTIDE SEQUENCE [LARGE SCALE GENOMIC DNA]</scope>
    <source>
        <strain evidence="3 4">CBS 115471</strain>
    </source>
</reference>
<evidence type="ECO:0000313" key="4">
    <source>
        <dbReference type="Proteomes" id="UP000193144"/>
    </source>
</evidence>